<reference evidence="4" key="1">
    <citation type="submission" date="2020-05" db="EMBL/GenBank/DDBJ databases">
        <title>Phylogenomic resolution of chytrid fungi.</title>
        <authorList>
            <person name="Stajich J.E."/>
            <person name="Amses K."/>
            <person name="Simmons R."/>
            <person name="Seto K."/>
            <person name="Myers J."/>
            <person name="Bonds A."/>
            <person name="Quandt C.A."/>
            <person name="Barry K."/>
            <person name="Liu P."/>
            <person name="Grigoriev I."/>
            <person name="Longcore J.E."/>
            <person name="James T.Y."/>
        </authorList>
    </citation>
    <scope>NUCLEOTIDE SEQUENCE</scope>
    <source>
        <strain evidence="4">JEL0379</strain>
    </source>
</reference>
<proteinExistence type="inferred from homology"/>
<name>A0AAD5TF98_9FUNG</name>
<evidence type="ECO:0000259" key="3">
    <source>
        <dbReference type="Pfam" id="PF05532"/>
    </source>
</evidence>
<dbReference type="PANTHER" id="PTHR40460">
    <property type="entry name" value="CHROMOSOME 1, WHOLE GENOME SHOTGUN SEQUENCE"/>
    <property type="match status" value="1"/>
</dbReference>
<dbReference type="InterPro" id="IPR036629">
    <property type="entry name" value="YjbJ_sf"/>
</dbReference>
<dbReference type="Pfam" id="PF05532">
    <property type="entry name" value="CsbD"/>
    <property type="match status" value="1"/>
</dbReference>
<evidence type="ECO:0000313" key="4">
    <source>
        <dbReference type="EMBL" id="KAJ3171356.1"/>
    </source>
</evidence>
<organism evidence="4 5">
    <name type="scientific">Geranomyces variabilis</name>
    <dbReference type="NCBI Taxonomy" id="109894"/>
    <lineage>
        <taxon>Eukaryota</taxon>
        <taxon>Fungi</taxon>
        <taxon>Fungi incertae sedis</taxon>
        <taxon>Chytridiomycota</taxon>
        <taxon>Chytridiomycota incertae sedis</taxon>
        <taxon>Chytridiomycetes</taxon>
        <taxon>Spizellomycetales</taxon>
        <taxon>Powellomycetaceae</taxon>
        <taxon>Geranomyces</taxon>
    </lineage>
</organism>
<comment type="caution">
    <text evidence="4">The sequence shown here is derived from an EMBL/GenBank/DDBJ whole genome shotgun (WGS) entry which is preliminary data.</text>
</comment>
<dbReference type="Proteomes" id="UP001212152">
    <property type="component" value="Unassembled WGS sequence"/>
</dbReference>
<evidence type="ECO:0000313" key="5">
    <source>
        <dbReference type="Proteomes" id="UP001212152"/>
    </source>
</evidence>
<feature type="compositionally biased region" description="Basic and acidic residues" evidence="2">
    <location>
        <begin position="30"/>
        <end position="40"/>
    </location>
</feature>
<protein>
    <recommendedName>
        <fullName evidence="3">CsbD-like domain-containing protein</fullName>
    </recommendedName>
</protein>
<gene>
    <name evidence="4" type="ORF">HDU87_008382</name>
</gene>
<evidence type="ECO:0000256" key="1">
    <source>
        <dbReference type="ARBA" id="ARBA00009129"/>
    </source>
</evidence>
<dbReference type="PANTHER" id="PTHR40460:SF1">
    <property type="entry name" value="CSBD-LIKE DOMAIN-CONTAINING PROTEIN"/>
    <property type="match status" value="1"/>
</dbReference>
<dbReference type="SUPFAM" id="SSF69047">
    <property type="entry name" value="Hypothetical protein YjbJ"/>
    <property type="match status" value="2"/>
</dbReference>
<feature type="compositionally biased region" description="Polar residues" evidence="2">
    <location>
        <begin position="69"/>
        <end position="81"/>
    </location>
</feature>
<dbReference type="EMBL" id="JADGJQ010000087">
    <property type="protein sequence ID" value="KAJ3171356.1"/>
    <property type="molecule type" value="Genomic_DNA"/>
</dbReference>
<keyword evidence="5" id="KW-1185">Reference proteome</keyword>
<evidence type="ECO:0000256" key="2">
    <source>
        <dbReference type="SAM" id="MobiDB-lite"/>
    </source>
</evidence>
<accession>A0AAD5TF98</accession>
<comment type="similarity">
    <text evidence="1">Belongs to the UPF0337 (CsbD) family.</text>
</comment>
<dbReference type="AlphaFoldDB" id="A0AAD5TF98"/>
<feature type="region of interest" description="Disordered" evidence="2">
    <location>
        <begin position="1"/>
        <end position="93"/>
    </location>
</feature>
<sequence length="93" mass="9335">MHGHTEAAAGSVKETVGDITGSVRMQTEGTARKEAGHAEVKAAQVKGQVGGAVESTTGNIKKNVGDMTGNESTAAEGTATQLKGDAKQATNNP</sequence>
<feature type="domain" description="CsbD-like" evidence="3">
    <location>
        <begin position="48"/>
        <end position="90"/>
    </location>
</feature>
<dbReference type="Gene3D" id="1.10.1470.10">
    <property type="entry name" value="YjbJ"/>
    <property type="match status" value="1"/>
</dbReference>
<dbReference type="InterPro" id="IPR008462">
    <property type="entry name" value="CsbD"/>
</dbReference>